<feature type="domain" description="Acyl-CoA dehydrogenase/oxidase C-terminal" evidence="9">
    <location>
        <begin position="263"/>
        <end position="408"/>
    </location>
</feature>
<protein>
    <recommendedName>
        <fullName evidence="7">Cyclohex-1-ene-1-carbonyl-CoA dehydrogenase</fullName>
        <ecNumber evidence="6">1.3.8.10</ecNumber>
    </recommendedName>
</protein>
<dbReference type="RefSeq" id="WP_000232010.1">
    <property type="nucleotide sequence ID" value="NZ_AHNR02000002.1"/>
</dbReference>
<dbReference type="InterPro" id="IPR006091">
    <property type="entry name" value="Acyl-CoA_Oxase/DH_mid-dom"/>
</dbReference>
<dbReference type="InterPro" id="IPR037069">
    <property type="entry name" value="AcylCoA_DH/ox_N_sf"/>
</dbReference>
<feature type="domain" description="Acyl-CoA dehydrogenase/oxidase N-terminal" evidence="11">
    <location>
        <begin position="37"/>
        <end position="150"/>
    </location>
</feature>
<dbReference type="SUPFAM" id="SSF56645">
    <property type="entry name" value="Acyl-CoA dehydrogenase NM domain-like"/>
    <property type="match status" value="1"/>
</dbReference>
<comment type="similarity">
    <text evidence="2 8">Belongs to the acyl-CoA dehydrogenase family.</text>
</comment>
<dbReference type="FunFam" id="1.20.140.10:FF:000004">
    <property type="entry name" value="Acyl-CoA dehydrogenase FadE25"/>
    <property type="match status" value="1"/>
</dbReference>
<comment type="caution">
    <text evidence="12">The sequence shown here is derived from an EMBL/GenBank/DDBJ whole genome shotgun (WGS) entry which is preliminary data.</text>
</comment>
<evidence type="ECO:0000256" key="4">
    <source>
        <dbReference type="ARBA" id="ARBA00022827"/>
    </source>
</evidence>
<dbReference type="PROSITE" id="PS00073">
    <property type="entry name" value="ACYL_COA_DH_2"/>
    <property type="match status" value="1"/>
</dbReference>
<evidence type="ECO:0000256" key="6">
    <source>
        <dbReference type="ARBA" id="ARBA00066362"/>
    </source>
</evidence>
<dbReference type="EC" id="1.3.8.10" evidence="6"/>
<dbReference type="PANTHER" id="PTHR43884">
    <property type="entry name" value="ACYL-COA DEHYDROGENASE"/>
    <property type="match status" value="1"/>
</dbReference>
<evidence type="ECO:0000256" key="5">
    <source>
        <dbReference type="ARBA" id="ARBA00023002"/>
    </source>
</evidence>
<dbReference type="SUPFAM" id="SSF47203">
    <property type="entry name" value="Acyl-CoA dehydrogenase C-terminal domain-like"/>
    <property type="match status" value="1"/>
</dbReference>
<keyword evidence="5 8" id="KW-0560">Oxidoreductase</keyword>
<dbReference type="PIRSF" id="PIRSF016578">
    <property type="entry name" value="HsaA"/>
    <property type="match status" value="1"/>
</dbReference>
<evidence type="ECO:0000313" key="13">
    <source>
        <dbReference type="Proteomes" id="UP000001340"/>
    </source>
</evidence>
<organism evidence="12 13">
    <name type="scientific">Leptospira interrogans str. UI 12758</name>
    <dbReference type="NCBI Taxonomy" id="1049938"/>
    <lineage>
        <taxon>Bacteria</taxon>
        <taxon>Pseudomonadati</taxon>
        <taxon>Spirochaetota</taxon>
        <taxon>Spirochaetia</taxon>
        <taxon>Leptospirales</taxon>
        <taxon>Leptospiraceae</taxon>
        <taxon>Leptospira</taxon>
    </lineage>
</organism>
<gene>
    <name evidence="12" type="ORF">LEP1GSC105_0661</name>
</gene>
<evidence type="ECO:0000256" key="3">
    <source>
        <dbReference type="ARBA" id="ARBA00022630"/>
    </source>
</evidence>
<dbReference type="PANTHER" id="PTHR43884:SF12">
    <property type="entry name" value="ISOVALERYL-COA DEHYDROGENASE, MITOCHONDRIAL-RELATED"/>
    <property type="match status" value="1"/>
</dbReference>
<keyword evidence="3 8" id="KW-0285">Flavoprotein</keyword>
<dbReference type="InterPro" id="IPR006089">
    <property type="entry name" value="Acyl-CoA_DH_CS"/>
</dbReference>
<evidence type="ECO:0000259" key="10">
    <source>
        <dbReference type="Pfam" id="PF02770"/>
    </source>
</evidence>
<evidence type="ECO:0000256" key="1">
    <source>
        <dbReference type="ARBA" id="ARBA00001974"/>
    </source>
</evidence>
<evidence type="ECO:0000259" key="11">
    <source>
        <dbReference type="Pfam" id="PF02771"/>
    </source>
</evidence>
<sequence>MVFSFIFWFDLITVKKKVGLEYSLKIRRAKPMYQEFTEQQLEIRDQIRNFVKKEITHEVAIHWDEENKHPEELINRMRKELGVNGLTIPEEYGGWGLGSVEQCLVTEELSRGCLGISLCFGYTGLGILPILKGASHEQKKKWLQPVVDGEYGVSFCLSEPGAGSDVPGMSTTAVKKGDKWVINGTKQWITGGGSAGAYTVFAYTDKGRGTRGVSCFYVKRDTPGLTVGKKEDKLGIRASDTRQIIFEDCAVEEANMIGKENLGFIYALQTLNASRPYVAAMGVGVAQAALDYASKYARQREQFGSKISSFQAVQHMLADMSIGLETSRQVTYLAARMSDADDPRLPKYSAIAKAHASETAMKCALDAVQIFGGYGYTKEYPVEKLMRDAKILCIFEGTTQIQKNEIAAYVIREAASAK</sequence>
<dbReference type="Pfam" id="PF02771">
    <property type="entry name" value="Acyl-CoA_dh_N"/>
    <property type="match status" value="1"/>
</dbReference>
<dbReference type="Proteomes" id="UP000001340">
    <property type="component" value="Unassembled WGS sequence"/>
</dbReference>
<dbReference type="EMBL" id="AHNR02000002">
    <property type="protein sequence ID" value="EKR57273.1"/>
    <property type="molecule type" value="Genomic_DNA"/>
</dbReference>
<dbReference type="InterPro" id="IPR009100">
    <property type="entry name" value="AcylCoA_DH/oxidase_NM_dom_sf"/>
</dbReference>
<dbReference type="Gene3D" id="2.40.110.10">
    <property type="entry name" value="Butyryl-CoA Dehydrogenase, subunit A, domain 2"/>
    <property type="match status" value="1"/>
</dbReference>
<dbReference type="GO" id="GO:0050660">
    <property type="term" value="F:flavin adenine dinucleotide binding"/>
    <property type="evidence" value="ECO:0007669"/>
    <property type="project" value="InterPro"/>
</dbReference>
<dbReference type="GO" id="GO:0003995">
    <property type="term" value="F:acyl-CoA dehydrogenase activity"/>
    <property type="evidence" value="ECO:0007669"/>
    <property type="project" value="InterPro"/>
</dbReference>
<evidence type="ECO:0000256" key="2">
    <source>
        <dbReference type="ARBA" id="ARBA00009347"/>
    </source>
</evidence>
<dbReference type="AlphaFoldDB" id="A0A0E2DB11"/>
<dbReference type="PROSITE" id="PS00072">
    <property type="entry name" value="ACYL_COA_DH_1"/>
    <property type="match status" value="1"/>
</dbReference>
<dbReference type="InterPro" id="IPR009075">
    <property type="entry name" value="AcylCo_DH/oxidase_C"/>
</dbReference>
<dbReference type="Gene3D" id="1.10.540.10">
    <property type="entry name" value="Acyl-CoA dehydrogenase/oxidase, N-terminal domain"/>
    <property type="match status" value="1"/>
</dbReference>
<dbReference type="InterPro" id="IPR036250">
    <property type="entry name" value="AcylCo_DH-like_C"/>
</dbReference>
<dbReference type="InterPro" id="IPR013786">
    <property type="entry name" value="AcylCoA_DH/ox_N"/>
</dbReference>
<dbReference type="Pfam" id="PF02770">
    <property type="entry name" value="Acyl-CoA_dh_M"/>
    <property type="match status" value="1"/>
</dbReference>
<name>A0A0E2DB11_LEPIR</name>
<keyword evidence="4 8" id="KW-0274">FAD</keyword>
<dbReference type="Gene3D" id="1.20.140.10">
    <property type="entry name" value="Butyryl-CoA Dehydrogenase, subunit A, domain 3"/>
    <property type="match status" value="1"/>
</dbReference>
<evidence type="ECO:0000256" key="7">
    <source>
        <dbReference type="ARBA" id="ARBA00072305"/>
    </source>
</evidence>
<dbReference type="GeneID" id="61144295"/>
<evidence type="ECO:0000313" key="12">
    <source>
        <dbReference type="EMBL" id="EKR57273.1"/>
    </source>
</evidence>
<feature type="domain" description="Acyl-CoA oxidase/dehydrogenase middle" evidence="10">
    <location>
        <begin position="154"/>
        <end position="249"/>
    </location>
</feature>
<proteinExistence type="inferred from homology"/>
<accession>A0A0E2DB11</accession>
<dbReference type="InterPro" id="IPR046373">
    <property type="entry name" value="Acyl-CoA_Oxase/DH_mid-dom_sf"/>
</dbReference>
<comment type="cofactor">
    <cofactor evidence="1 8">
        <name>FAD</name>
        <dbReference type="ChEBI" id="CHEBI:57692"/>
    </cofactor>
</comment>
<dbReference type="Pfam" id="PF00441">
    <property type="entry name" value="Acyl-CoA_dh_1"/>
    <property type="match status" value="1"/>
</dbReference>
<dbReference type="FunFam" id="2.40.110.10:FF:000001">
    <property type="entry name" value="Acyl-CoA dehydrogenase, mitochondrial"/>
    <property type="match status" value="1"/>
</dbReference>
<evidence type="ECO:0000256" key="8">
    <source>
        <dbReference type="RuleBase" id="RU362125"/>
    </source>
</evidence>
<evidence type="ECO:0000259" key="9">
    <source>
        <dbReference type="Pfam" id="PF00441"/>
    </source>
</evidence>
<reference evidence="12 13" key="1">
    <citation type="submission" date="2012-10" db="EMBL/GenBank/DDBJ databases">
        <authorList>
            <person name="Harkins D.M."/>
            <person name="Durkin A.S."/>
            <person name="Brinkac L.M."/>
            <person name="Haft D.H."/>
            <person name="Selengut J.D."/>
            <person name="Sanka R."/>
            <person name="DePew J."/>
            <person name="Purushe J."/>
            <person name="Chanthongthip A."/>
            <person name="Lattana O."/>
            <person name="Phetsouvanh R."/>
            <person name="Newton P.N."/>
            <person name="Vinetz J.M."/>
            <person name="Sutton G.G."/>
            <person name="Nierman W.C."/>
            <person name="Fouts D.E."/>
        </authorList>
    </citation>
    <scope>NUCLEOTIDE SEQUENCE [LARGE SCALE GENOMIC DNA]</scope>
    <source>
        <strain evidence="12 13">UI 12758</strain>
    </source>
</reference>